<evidence type="ECO:0000313" key="1">
    <source>
        <dbReference type="EMBL" id="BBK24526.1"/>
    </source>
</evidence>
<reference evidence="2" key="1">
    <citation type="submission" date="2019-05" db="EMBL/GenBank/DDBJ databases">
        <title>Complete genome sequencing of Dialister sp. strain 5BBH33.</title>
        <authorList>
            <person name="Sakamoto M."/>
            <person name="Murakami T."/>
            <person name="Mori H."/>
        </authorList>
    </citation>
    <scope>NUCLEOTIDE SEQUENCE [LARGE SCALE GENOMIC DNA]</scope>
    <source>
        <strain evidence="2">5BBH33</strain>
    </source>
</reference>
<accession>A0A8D4UTP5</accession>
<evidence type="ECO:0000313" key="2">
    <source>
        <dbReference type="Proteomes" id="UP000320585"/>
    </source>
</evidence>
<dbReference type="Proteomes" id="UP000320585">
    <property type="component" value="Chromosome"/>
</dbReference>
<gene>
    <name evidence="1" type="ORF">Dia5BBH33_04610</name>
</gene>
<name>A0A8D4UTP5_9FIRM</name>
<protein>
    <submittedName>
        <fullName evidence="1">Uncharacterized protein</fullName>
    </submittedName>
</protein>
<dbReference type="KEGG" id="dho:Dia5BBH33_04610"/>
<dbReference type="AlphaFoldDB" id="A0A8D4UTP5"/>
<dbReference type="EMBL" id="AP019697">
    <property type="protein sequence ID" value="BBK24526.1"/>
    <property type="molecule type" value="Genomic_DNA"/>
</dbReference>
<proteinExistence type="predicted"/>
<keyword evidence="2" id="KW-1185">Reference proteome</keyword>
<sequence length="76" mass="8472">MVPPYFACGLPQGLMKYYHTPCAVRGAAPETYSHFGRPAQECNSVILSVSAFTIRTRFAIFRRLTLSFIAVIMGKN</sequence>
<organism evidence="1 2">
    <name type="scientific">Dialister hominis</name>
    <dbReference type="NCBI Taxonomy" id="2582419"/>
    <lineage>
        <taxon>Bacteria</taxon>
        <taxon>Bacillati</taxon>
        <taxon>Bacillota</taxon>
        <taxon>Negativicutes</taxon>
        <taxon>Veillonellales</taxon>
        <taxon>Veillonellaceae</taxon>
        <taxon>Dialister</taxon>
    </lineage>
</organism>